<evidence type="ECO:0000313" key="2">
    <source>
        <dbReference type="EMBL" id="KAF5177555.1"/>
    </source>
</evidence>
<feature type="compositionally biased region" description="Basic residues" evidence="1">
    <location>
        <begin position="100"/>
        <end position="118"/>
    </location>
</feature>
<sequence>MFRIVYEGTWEQGEEPVLFPDRKEKLEGCGDPATIVDLYWLWGQRRFHIAKDVDILYFWKHAAHDDRGYTELIVHTEYVAPLQMVDPNYETNVCTPKKNTTPRKKTTPKHRTPKKRTKQIGGDQLVEEANKKRRKKLPIKRKIPTNEQFVSRGDKDEGSNAEKQGECIVNEVEDQPEEGLNAEKQGKNIFNEVEDQPEERLNAEKQGKNIFNEVEDQTQEGSNGEELVEDLSKDGGHKVGEGSNDVGDDPYLVDVIVTFLGKTFNIDQLDASDEEYISGDEDNEESEKDDEEEENAESYIFRKRQQQEQRETKKDKMEGPSEPTPSDEAYESDDDNDREFIMKTKEVDDNENEERPEELRLERNMTWVSVYKAREYLVDYAVGHHF</sequence>
<organism evidence="2 3">
    <name type="scientific">Thalictrum thalictroides</name>
    <name type="common">Rue-anemone</name>
    <name type="synonym">Anemone thalictroides</name>
    <dbReference type="NCBI Taxonomy" id="46969"/>
    <lineage>
        <taxon>Eukaryota</taxon>
        <taxon>Viridiplantae</taxon>
        <taxon>Streptophyta</taxon>
        <taxon>Embryophyta</taxon>
        <taxon>Tracheophyta</taxon>
        <taxon>Spermatophyta</taxon>
        <taxon>Magnoliopsida</taxon>
        <taxon>Ranunculales</taxon>
        <taxon>Ranunculaceae</taxon>
        <taxon>Thalictroideae</taxon>
        <taxon>Thalictrum</taxon>
    </lineage>
</organism>
<dbReference type="AlphaFoldDB" id="A0A7J6UZV8"/>
<feature type="region of interest" description="Disordered" evidence="1">
    <location>
        <begin position="263"/>
        <end position="357"/>
    </location>
</feature>
<evidence type="ECO:0000313" key="3">
    <source>
        <dbReference type="Proteomes" id="UP000554482"/>
    </source>
</evidence>
<feature type="compositionally biased region" description="Acidic residues" evidence="1">
    <location>
        <begin position="270"/>
        <end position="296"/>
    </location>
</feature>
<proteinExistence type="predicted"/>
<gene>
    <name evidence="2" type="ORF">FRX31_032858</name>
</gene>
<feature type="compositionally biased region" description="Acidic residues" evidence="1">
    <location>
        <begin position="328"/>
        <end position="337"/>
    </location>
</feature>
<dbReference type="Proteomes" id="UP000554482">
    <property type="component" value="Unassembled WGS sequence"/>
</dbReference>
<evidence type="ECO:0000256" key="1">
    <source>
        <dbReference type="SAM" id="MobiDB-lite"/>
    </source>
</evidence>
<feature type="compositionally biased region" description="Basic and acidic residues" evidence="1">
    <location>
        <begin position="338"/>
        <end position="347"/>
    </location>
</feature>
<accession>A0A7J6UZV8</accession>
<feature type="region of interest" description="Disordered" evidence="1">
    <location>
        <begin position="91"/>
        <end position="124"/>
    </location>
</feature>
<name>A0A7J6UZV8_THATH</name>
<reference evidence="2 3" key="1">
    <citation type="submission" date="2020-06" db="EMBL/GenBank/DDBJ databases">
        <title>Transcriptomic and genomic resources for Thalictrum thalictroides and T. hernandezii: Facilitating candidate gene discovery in an emerging model plant lineage.</title>
        <authorList>
            <person name="Arias T."/>
            <person name="Riano-Pachon D.M."/>
            <person name="Di Stilio V.S."/>
        </authorList>
    </citation>
    <scope>NUCLEOTIDE SEQUENCE [LARGE SCALE GENOMIC DNA]</scope>
    <source>
        <strain evidence="3">cv. WT478/WT964</strain>
        <tissue evidence="2">Leaves</tissue>
    </source>
</reference>
<feature type="region of interest" description="Disordered" evidence="1">
    <location>
        <begin position="205"/>
        <end position="251"/>
    </location>
</feature>
<feature type="compositionally biased region" description="Basic and acidic residues" evidence="1">
    <location>
        <begin position="305"/>
        <end position="319"/>
    </location>
</feature>
<feature type="compositionally biased region" description="Basic and acidic residues" evidence="1">
    <location>
        <begin position="230"/>
        <end position="240"/>
    </location>
</feature>
<feature type="non-terminal residue" evidence="2">
    <location>
        <position position="1"/>
    </location>
</feature>
<keyword evidence="3" id="KW-1185">Reference proteome</keyword>
<dbReference type="EMBL" id="JABWDY010041247">
    <property type="protein sequence ID" value="KAF5177555.1"/>
    <property type="molecule type" value="Genomic_DNA"/>
</dbReference>
<comment type="caution">
    <text evidence="2">The sequence shown here is derived from an EMBL/GenBank/DDBJ whole genome shotgun (WGS) entry which is preliminary data.</text>
</comment>
<protein>
    <submittedName>
        <fullName evidence="2">Uncharacterized protein</fullName>
    </submittedName>
</protein>